<dbReference type="AlphaFoldDB" id="A0A0E3JNV1"/>
<name>A0A0E3JNV1_CLOSL</name>
<dbReference type="STRING" id="1548.CSCA_2548"/>
<reference evidence="1 2" key="1">
    <citation type="journal article" date="2015" name="J. Biotechnol.">
        <title>Complete genome sequence of a malodorant-producing acetogen, Clostridium scatologenes ATCC 25775(T).</title>
        <authorList>
            <person name="Zhu Z."/>
            <person name="Guo T."/>
            <person name="Zheng H."/>
            <person name="Song T."/>
            <person name="Ouyang P."/>
            <person name="Xie J."/>
        </authorList>
    </citation>
    <scope>NUCLEOTIDE SEQUENCE [LARGE SCALE GENOMIC DNA]</scope>
    <source>
        <strain evidence="1 2">ATCC 25775</strain>
    </source>
</reference>
<accession>A0A0E3JNV1</accession>
<keyword evidence="2" id="KW-1185">Reference proteome</keyword>
<dbReference type="SUPFAM" id="SSF52047">
    <property type="entry name" value="RNI-like"/>
    <property type="match status" value="1"/>
</dbReference>
<evidence type="ECO:0000313" key="2">
    <source>
        <dbReference type="Proteomes" id="UP000033115"/>
    </source>
</evidence>
<protein>
    <submittedName>
        <fullName evidence="1">Surface-layer protein</fullName>
    </submittedName>
</protein>
<dbReference type="HOGENOM" id="CLU_1649198_0_0_9"/>
<dbReference type="Proteomes" id="UP000033115">
    <property type="component" value="Chromosome"/>
</dbReference>
<dbReference type="KEGG" id="csq:CSCA_2548"/>
<evidence type="ECO:0000313" key="1">
    <source>
        <dbReference type="EMBL" id="AKA69673.1"/>
    </source>
</evidence>
<sequence length="160" mass="18258">MDIYIFKDFKNLKNLDISGNPISNEYAVKLKEYIPNCNINCFYLKYADENSSEITDLNWQGCAELWHGNTDNNIYTAKFEIFDGVDTKIITSNKPSYRININTCTTSGDITIKVYNTNKTLFKKDNPVNENVIVSKENAKNLKVDIIGKKAKGNLKIQVN</sequence>
<dbReference type="RefSeq" id="WP_029161722.1">
    <property type="nucleotide sequence ID" value="NZ_CP009933.1"/>
</dbReference>
<proteinExistence type="predicted"/>
<organism evidence="1 2">
    <name type="scientific">Clostridium scatologenes</name>
    <dbReference type="NCBI Taxonomy" id="1548"/>
    <lineage>
        <taxon>Bacteria</taxon>
        <taxon>Bacillati</taxon>
        <taxon>Bacillota</taxon>
        <taxon>Clostridia</taxon>
        <taxon>Eubacteriales</taxon>
        <taxon>Clostridiaceae</taxon>
        <taxon>Clostridium</taxon>
    </lineage>
</organism>
<dbReference type="EMBL" id="CP009933">
    <property type="protein sequence ID" value="AKA69673.1"/>
    <property type="molecule type" value="Genomic_DNA"/>
</dbReference>
<gene>
    <name evidence="1" type="ORF">CSCA_2548</name>
</gene>